<comment type="caution">
    <text evidence="1">The sequence shown here is derived from an EMBL/GenBank/DDBJ whole genome shotgun (WGS) entry which is preliminary data.</text>
</comment>
<feature type="non-terminal residue" evidence="1">
    <location>
        <position position="79"/>
    </location>
</feature>
<accession>A0AB74DYS8</accession>
<feature type="non-terminal residue" evidence="1">
    <location>
        <position position="1"/>
    </location>
</feature>
<dbReference type="Proteomes" id="UP000293434">
    <property type="component" value="Unassembled WGS sequence"/>
</dbReference>
<dbReference type="EMBL" id="RQTC01000512">
    <property type="protein sequence ID" value="RZH89784.1"/>
    <property type="molecule type" value="Genomic_DNA"/>
</dbReference>
<organism evidence="1 2">
    <name type="scientific">Staphylococcus aureus</name>
    <dbReference type="NCBI Taxonomy" id="1280"/>
    <lineage>
        <taxon>Bacteria</taxon>
        <taxon>Bacillati</taxon>
        <taxon>Bacillota</taxon>
        <taxon>Bacilli</taxon>
        <taxon>Bacillales</taxon>
        <taxon>Staphylococcaceae</taxon>
        <taxon>Staphylococcus</taxon>
    </lineage>
</organism>
<name>A0AB74DYS8_STAAU</name>
<gene>
    <name evidence="1" type="primary">sdhA</name>
    <name evidence="1" type="ORF">EIG94_15925</name>
</gene>
<protein>
    <submittedName>
        <fullName evidence="1">Succinate dehydrogenase flavoprotein subunit</fullName>
    </submittedName>
</protein>
<evidence type="ECO:0000313" key="2">
    <source>
        <dbReference type="Proteomes" id="UP000293434"/>
    </source>
</evidence>
<dbReference type="AlphaFoldDB" id="A0AB74DYS8"/>
<evidence type="ECO:0000313" key="1">
    <source>
        <dbReference type="EMBL" id="RZH89784.1"/>
    </source>
</evidence>
<reference evidence="1 2" key="1">
    <citation type="submission" date="2018-11" db="EMBL/GenBank/DDBJ databases">
        <title>Genomic profiling of Staphylococcus species from a Poultry farm system in KwaZulu-Natal, South Africa.</title>
        <authorList>
            <person name="Amoako D.G."/>
            <person name="Somboro A.M."/>
            <person name="Abia A.L.K."/>
            <person name="Bester L.A."/>
            <person name="Essack S.Y."/>
        </authorList>
    </citation>
    <scope>NUCLEOTIDE SEQUENCE [LARGE SCALE GENOMIC DNA]</scope>
    <source>
        <strain evidence="1 2">SA9</strain>
    </source>
</reference>
<proteinExistence type="predicted"/>
<sequence length="79" mass="8545">GLVTMYEGWEVLSKVKGVDDSARMNVAQNRTTAWIESFCSNACIMAKEGPGIFFGNTTNIMINSESAASIGYQQGVIYA</sequence>